<gene>
    <name evidence="3" type="ORF">G7Y89_g4181</name>
</gene>
<feature type="domain" description="DUF6590" evidence="2">
    <location>
        <begin position="225"/>
        <end position="388"/>
    </location>
</feature>
<dbReference type="PANTHER" id="PTHR35391:SF5">
    <property type="entry name" value="DUF6590 DOMAIN-CONTAINING PROTEIN"/>
    <property type="match status" value="1"/>
</dbReference>
<comment type="caution">
    <text evidence="3">The sequence shown here is derived from an EMBL/GenBank/DDBJ whole genome shotgun (WGS) entry which is preliminary data.</text>
</comment>
<sequence length="436" mass="48456">MAPSQKSNSKGKSVDLSTEWSDWIWDTGRGCYYASRYNTYGEVEYEYRYADATQTQQQQAETPRSPGENVFSTGGSTLPYSNRASYTPQATPYSRGAEAPEGSEGSVASAYQTSLPAGTDSYYTTATSAGSDTTSRSAGVNYSPSSTTSSTLYASSKSNYGSSGRDYDGASDVTTAMRGMSLARPPTIPEQENFDAPNIIRRPADREDREKLDPRYRVIPDKEQKKFWKVGRVFMMLWTEPAKSQNQQMGGTRNGTHYSTVWLEQGAYSEIRRFVVIKEGYGNSICSPIHTYNGQATLKPNLPERQQHAIIYTSQDCPPEHSYVANDGSIVKENLSKDPIKVHKDQKGPEGDLGVYSRLNYSKIYTVENYVRVLSIGMVERDWLPTLIANSHVKPSETLGPVEKPTNHKPPKDSNKSPRDSGGAHKKGKESRRSRR</sequence>
<feature type="compositionally biased region" description="Polar residues" evidence="1">
    <location>
        <begin position="70"/>
        <end position="92"/>
    </location>
</feature>
<dbReference type="EMBL" id="JAAMPI010000221">
    <property type="protein sequence ID" value="KAF4633929.1"/>
    <property type="molecule type" value="Genomic_DNA"/>
</dbReference>
<feature type="compositionally biased region" description="Basic residues" evidence="1">
    <location>
        <begin position="424"/>
        <end position="436"/>
    </location>
</feature>
<accession>A0A8H4W7P6</accession>
<feature type="compositionally biased region" description="Basic and acidic residues" evidence="1">
    <location>
        <begin position="410"/>
        <end position="423"/>
    </location>
</feature>
<protein>
    <recommendedName>
        <fullName evidence="2">DUF6590 domain-containing protein</fullName>
    </recommendedName>
</protein>
<name>A0A8H4W7P6_9HELO</name>
<proteinExistence type="predicted"/>
<feature type="region of interest" description="Disordered" evidence="1">
    <location>
        <begin position="54"/>
        <end position="109"/>
    </location>
</feature>
<feature type="region of interest" description="Disordered" evidence="1">
    <location>
        <begin position="127"/>
        <end position="167"/>
    </location>
</feature>
<dbReference type="OrthoDB" id="3559580at2759"/>
<feature type="region of interest" description="Disordered" evidence="1">
    <location>
        <begin position="395"/>
        <end position="436"/>
    </location>
</feature>
<organism evidence="3 4">
    <name type="scientific">Cudoniella acicularis</name>
    <dbReference type="NCBI Taxonomy" id="354080"/>
    <lineage>
        <taxon>Eukaryota</taxon>
        <taxon>Fungi</taxon>
        <taxon>Dikarya</taxon>
        <taxon>Ascomycota</taxon>
        <taxon>Pezizomycotina</taxon>
        <taxon>Leotiomycetes</taxon>
        <taxon>Helotiales</taxon>
        <taxon>Tricladiaceae</taxon>
        <taxon>Cudoniella</taxon>
    </lineage>
</organism>
<reference evidence="3 4" key="1">
    <citation type="submission" date="2020-03" db="EMBL/GenBank/DDBJ databases">
        <title>Draft Genome Sequence of Cudoniella acicularis.</title>
        <authorList>
            <person name="Buettner E."/>
            <person name="Kellner H."/>
        </authorList>
    </citation>
    <scope>NUCLEOTIDE SEQUENCE [LARGE SCALE GENOMIC DNA]</scope>
    <source>
        <strain evidence="3 4">DSM 108380</strain>
    </source>
</reference>
<dbReference type="InterPro" id="IPR046497">
    <property type="entry name" value="DUF6590"/>
</dbReference>
<dbReference type="PANTHER" id="PTHR35391">
    <property type="entry name" value="C2H2-TYPE DOMAIN-CONTAINING PROTEIN-RELATED"/>
    <property type="match status" value="1"/>
</dbReference>
<evidence type="ECO:0000259" key="2">
    <source>
        <dbReference type="Pfam" id="PF20233"/>
    </source>
</evidence>
<evidence type="ECO:0000313" key="3">
    <source>
        <dbReference type="EMBL" id="KAF4633929.1"/>
    </source>
</evidence>
<evidence type="ECO:0000313" key="4">
    <source>
        <dbReference type="Proteomes" id="UP000566819"/>
    </source>
</evidence>
<feature type="compositionally biased region" description="Low complexity" evidence="1">
    <location>
        <begin position="142"/>
        <end position="160"/>
    </location>
</feature>
<dbReference type="AlphaFoldDB" id="A0A8H4W7P6"/>
<keyword evidence="4" id="KW-1185">Reference proteome</keyword>
<dbReference type="Pfam" id="PF20233">
    <property type="entry name" value="DUF6590"/>
    <property type="match status" value="1"/>
</dbReference>
<evidence type="ECO:0000256" key="1">
    <source>
        <dbReference type="SAM" id="MobiDB-lite"/>
    </source>
</evidence>
<dbReference type="Proteomes" id="UP000566819">
    <property type="component" value="Unassembled WGS sequence"/>
</dbReference>